<accession>A0A7M1AXP5</accession>
<dbReference type="AlphaFoldDB" id="A0A7M1AXP5"/>
<dbReference type="NCBIfam" id="TIGR00229">
    <property type="entry name" value="sensory_box"/>
    <property type="match status" value="1"/>
</dbReference>
<dbReference type="RefSeq" id="WP_193113407.1">
    <property type="nucleotide sequence ID" value="NZ_CP041165.1"/>
</dbReference>
<dbReference type="EMBL" id="CP041165">
    <property type="protein sequence ID" value="QOP42086.1"/>
    <property type="molecule type" value="Genomic_DNA"/>
</dbReference>
<feature type="domain" description="PAS" evidence="1">
    <location>
        <begin position="17"/>
        <end position="52"/>
    </location>
</feature>
<dbReference type="KEGG" id="smax:FJR03_10190"/>
<dbReference type="InterPro" id="IPR000014">
    <property type="entry name" value="PAS"/>
</dbReference>
<organism evidence="2 3">
    <name type="scientific">Sulfurimonas marina</name>
    <dbReference type="NCBI Taxonomy" id="2590551"/>
    <lineage>
        <taxon>Bacteria</taxon>
        <taxon>Pseudomonadati</taxon>
        <taxon>Campylobacterota</taxon>
        <taxon>Epsilonproteobacteria</taxon>
        <taxon>Campylobacterales</taxon>
        <taxon>Sulfurimonadaceae</taxon>
        <taxon>Sulfurimonas</taxon>
    </lineage>
</organism>
<dbReference type="Gene3D" id="3.30.450.20">
    <property type="entry name" value="PAS domain"/>
    <property type="match status" value="1"/>
</dbReference>
<protein>
    <submittedName>
        <fullName evidence="2">PAS domain-containing protein</fullName>
    </submittedName>
</protein>
<reference evidence="2 3" key="1">
    <citation type="submission" date="2019-06" db="EMBL/GenBank/DDBJ databases">
        <title>Sulfurimonas gotlandica sp. nov., a chemoautotrophic and psychrotolerant epsilonproteobacterium isolated from a pelagic redoxcline, and an emended description of the genus Sulfurimonas.</title>
        <authorList>
            <person name="Wang S."/>
            <person name="Jiang L."/>
            <person name="Shao Z."/>
        </authorList>
    </citation>
    <scope>NUCLEOTIDE SEQUENCE [LARGE SCALE GENOMIC DNA]</scope>
    <source>
        <strain evidence="2 3">B2</strain>
    </source>
</reference>
<dbReference type="SUPFAM" id="SSF55785">
    <property type="entry name" value="PYP-like sensor domain (PAS domain)"/>
    <property type="match status" value="1"/>
</dbReference>
<sequence>MGEYVLKRDDFLVSQTDEKGIILFANDDFCKIAGYTIDELMGKNHNIVRHPDMPKAAFKDLWATVKRGEVWTGYVKNRTKEGGFYWVFATVYPMKDPLTKEVRYMSCRRKPSEAEIEAAEKLYKTLN</sequence>
<dbReference type="CDD" id="cd00130">
    <property type="entry name" value="PAS"/>
    <property type="match status" value="1"/>
</dbReference>
<dbReference type="Pfam" id="PF08447">
    <property type="entry name" value="PAS_3"/>
    <property type="match status" value="1"/>
</dbReference>
<evidence type="ECO:0000313" key="3">
    <source>
        <dbReference type="Proteomes" id="UP000593910"/>
    </source>
</evidence>
<evidence type="ECO:0000259" key="1">
    <source>
        <dbReference type="PROSITE" id="PS50112"/>
    </source>
</evidence>
<dbReference type="InterPro" id="IPR013655">
    <property type="entry name" value="PAS_fold_3"/>
</dbReference>
<dbReference type="InterPro" id="IPR035965">
    <property type="entry name" value="PAS-like_dom_sf"/>
</dbReference>
<keyword evidence="3" id="KW-1185">Reference proteome</keyword>
<dbReference type="PROSITE" id="PS50112">
    <property type="entry name" value="PAS"/>
    <property type="match status" value="1"/>
</dbReference>
<name>A0A7M1AXP5_9BACT</name>
<evidence type="ECO:0000313" key="2">
    <source>
        <dbReference type="EMBL" id="QOP42086.1"/>
    </source>
</evidence>
<dbReference type="Proteomes" id="UP000593910">
    <property type="component" value="Chromosome"/>
</dbReference>
<proteinExistence type="predicted"/>
<gene>
    <name evidence="2" type="ORF">FJR03_10190</name>
</gene>